<keyword evidence="2" id="KW-0722">Serine protease inhibitor</keyword>
<dbReference type="GO" id="GO:0004867">
    <property type="term" value="F:serine-type endopeptidase inhibitor activity"/>
    <property type="evidence" value="ECO:0007669"/>
    <property type="project" value="UniProtKB-KW"/>
</dbReference>
<sequence>MVNSITRMSQAFVMLLVLGISYALPSSGIQPFNPVFGIVNTGPVPINPVAVQPNPVTVQPTPVADQATPVAVQPNPVTVQPTPVADQATPVSGHANPVSSQANRPEAQVNNSLTRATQVLGRHITDFGLEMSDAILQNGEQDTVVFSPLSIATLLMLLMAGMGKQSKTYYETAELLGYNSNGNDEHLHQLYKQLLNDLSSKNDRISLKIGNQLFLQGDSNNSVQVLSSFTKTAKENYNAGIETLNFFSDPFGSTNRINEWVNTATEGKIPKLLSNPLNPHTKFMAVNTVYFKAPWESPFLTDATRMKSFDTGRGKIDMKFMTQIMDVKYHDLIVSDTLNATIIELPYKGTRYSMFIMKPKGPASLNSVIQLEEALTANNLNILLEATKSKQPQPVSVQIPRMRLKYRTSLKDTLKKMGATSMFSAINADFSRITSSNQPIMDDMIHEAVMDITEEGTEAVAASSTLGWKFGTNLVFELDQPSLLCIHDSKTKVPIFWVRLVTPENIL</sequence>
<accession>A0AAV2S1U1</accession>
<keyword evidence="1" id="KW-0646">Protease inhibitor</keyword>
<feature type="region of interest" description="Disordered" evidence="4">
    <location>
        <begin position="84"/>
        <end position="108"/>
    </location>
</feature>
<keyword evidence="5" id="KW-0732">Signal</keyword>
<evidence type="ECO:0000256" key="2">
    <source>
        <dbReference type="ARBA" id="ARBA00022900"/>
    </source>
</evidence>
<dbReference type="InterPro" id="IPR000215">
    <property type="entry name" value="Serpin_fam"/>
</dbReference>
<evidence type="ECO:0000313" key="8">
    <source>
        <dbReference type="Proteomes" id="UP001497623"/>
    </source>
</evidence>
<dbReference type="InterPro" id="IPR042178">
    <property type="entry name" value="Serpin_sf_1"/>
</dbReference>
<dbReference type="GO" id="GO:0005615">
    <property type="term" value="C:extracellular space"/>
    <property type="evidence" value="ECO:0007669"/>
    <property type="project" value="InterPro"/>
</dbReference>
<evidence type="ECO:0000256" key="3">
    <source>
        <dbReference type="RuleBase" id="RU000411"/>
    </source>
</evidence>
<feature type="signal peptide" evidence="5">
    <location>
        <begin position="1"/>
        <end position="23"/>
    </location>
</feature>
<dbReference type="Gene3D" id="2.30.39.10">
    <property type="entry name" value="Alpha-1-antitrypsin, domain 1"/>
    <property type="match status" value="1"/>
</dbReference>
<proteinExistence type="inferred from homology"/>
<evidence type="ECO:0000256" key="1">
    <source>
        <dbReference type="ARBA" id="ARBA00022690"/>
    </source>
</evidence>
<name>A0AAV2S1U1_MEGNR</name>
<dbReference type="PANTHER" id="PTHR11461">
    <property type="entry name" value="SERINE PROTEASE INHIBITOR, SERPIN"/>
    <property type="match status" value="1"/>
</dbReference>
<dbReference type="PANTHER" id="PTHR11461:SF342">
    <property type="entry name" value="SERINE PROTEASE INHIBITOR 28DC"/>
    <property type="match status" value="1"/>
</dbReference>
<dbReference type="InterPro" id="IPR023796">
    <property type="entry name" value="Serpin_dom"/>
</dbReference>
<gene>
    <name evidence="7" type="ORF">MNOR_LOCUS32135</name>
</gene>
<dbReference type="Pfam" id="PF00079">
    <property type="entry name" value="Serpin"/>
    <property type="match status" value="1"/>
</dbReference>
<keyword evidence="8" id="KW-1185">Reference proteome</keyword>
<evidence type="ECO:0000256" key="4">
    <source>
        <dbReference type="SAM" id="MobiDB-lite"/>
    </source>
</evidence>
<dbReference type="SUPFAM" id="SSF56574">
    <property type="entry name" value="Serpins"/>
    <property type="match status" value="1"/>
</dbReference>
<evidence type="ECO:0000256" key="5">
    <source>
        <dbReference type="SAM" id="SignalP"/>
    </source>
</evidence>
<dbReference type="InterPro" id="IPR036186">
    <property type="entry name" value="Serpin_sf"/>
</dbReference>
<feature type="non-terminal residue" evidence="7">
    <location>
        <position position="507"/>
    </location>
</feature>
<dbReference type="EMBL" id="CAXKWB010042996">
    <property type="protein sequence ID" value="CAL4158847.1"/>
    <property type="molecule type" value="Genomic_DNA"/>
</dbReference>
<dbReference type="InterPro" id="IPR042185">
    <property type="entry name" value="Serpin_sf_2"/>
</dbReference>
<feature type="compositionally biased region" description="Polar residues" evidence="4">
    <location>
        <begin position="97"/>
        <end position="108"/>
    </location>
</feature>
<dbReference type="Proteomes" id="UP001497623">
    <property type="component" value="Unassembled WGS sequence"/>
</dbReference>
<dbReference type="CDD" id="cd00172">
    <property type="entry name" value="serpin"/>
    <property type="match status" value="1"/>
</dbReference>
<evidence type="ECO:0000259" key="6">
    <source>
        <dbReference type="SMART" id="SM00093"/>
    </source>
</evidence>
<reference evidence="7 8" key="1">
    <citation type="submission" date="2024-05" db="EMBL/GenBank/DDBJ databases">
        <authorList>
            <person name="Wallberg A."/>
        </authorList>
    </citation>
    <scope>NUCLEOTIDE SEQUENCE [LARGE SCALE GENOMIC DNA]</scope>
</reference>
<organism evidence="7 8">
    <name type="scientific">Meganyctiphanes norvegica</name>
    <name type="common">Northern krill</name>
    <name type="synonym">Thysanopoda norvegica</name>
    <dbReference type="NCBI Taxonomy" id="48144"/>
    <lineage>
        <taxon>Eukaryota</taxon>
        <taxon>Metazoa</taxon>
        <taxon>Ecdysozoa</taxon>
        <taxon>Arthropoda</taxon>
        <taxon>Crustacea</taxon>
        <taxon>Multicrustacea</taxon>
        <taxon>Malacostraca</taxon>
        <taxon>Eumalacostraca</taxon>
        <taxon>Eucarida</taxon>
        <taxon>Euphausiacea</taxon>
        <taxon>Euphausiidae</taxon>
        <taxon>Meganyctiphanes</taxon>
    </lineage>
</organism>
<comment type="similarity">
    <text evidence="3">Belongs to the serpin family.</text>
</comment>
<dbReference type="Gene3D" id="3.30.497.10">
    <property type="entry name" value="Antithrombin, subunit I, domain 2"/>
    <property type="match status" value="1"/>
</dbReference>
<comment type="caution">
    <text evidence="7">The sequence shown here is derived from an EMBL/GenBank/DDBJ whole genome shotgun (WGS) entry which is preliminary data.</text>
</comment>
<protein>
    <recommendedName>
        <fullName evidence="6">Serpin domain-containing protein</fullName>
    </recommendedName>
</protein>
<feature type="domain" description="Serpin" evidence="6">
    <location>
        <begin position="129"/>
        <end position="503"/>
    </location>
</feature>
<evidence type="ECO:0000313" key="7">
    <source>
        <dbReference type="EMBL" id="CAL4158847.1"/>
    </source>
</evidence>
<feature type="chain" id="PRO_5043662894" description="Serpin domain-containing protein" evidence="5">
    <location>
        <begin position="24"/>
        <end position="507"/>
    </location>
</feature>
<dbReference type="SMART" id="SM00093">
    <property type="entry name" value="SERPIN"/>
    <property type="match status" value="1"/>
</dbReference>
<dbReference type="AlphaFoldDB" id="A0AAV2S1U1"/>